<evidence type="ECO:0000256" key="10">
    <source>
        <dbReference type="ARBA" id="ARBA00023159"/>
    </source>
</evidence>
<dbReference type="GO" id="GO:0032259">
    <property type="term" value="P:methylation"/>
    <property type="evidence" value="ECO:0007669"/>
    <property type="project" value="UniProtKB-KW"/>
</dbReference>
<keyword evidence="10" id="KW-0010">Activator</keyword>
<dbReference type="PROSITE" id="PS00374">
    <property type="entry name" value="MGMT"/>
    <property type="match status" value="1"/>
</dbReference>
<keyword evidence="3 16" id="KW-0489">Methyltransferase</keyword>
<dbReference type="InterPro" id="IPR001497">
    <property type="entry name" value="MethylDNA_cys_MeTrfase_AS"/>
</dbReference>
<evidence type="ECO:0000256" key="7">
    <source>
        <dbReference type="ARBA" id="ARBA00022833"/>
    </source>
</evidence>
<dbReference type="SUPFAM" id="SSF46689">
    <property type="entry name" value="Homeodomain-like"/>
    <property type="match status" value="1"/>
</dbReference>
<keyword evidence="12" id="KW-0234">DNA repair</keyword>
<evidence type="ECO:0000256" key="2">
    <source>
        <dbReference type="ARBA" id="ARBA00001947"/>
    </source>
</evidence>
<dbReference type="InterPro" id="IPR035451">
    <property type="entry name" value="Ada-like_dom_sf"/>
</dbReference>
<accession>A0ABS9SIT0</accession>
<evidence type="ECO:0000313" key="17">
    <source>
        <dbReference type="Proteomes" id="UP001202248"/>
    </source>
</evidence>
<keyword evidence="8" id="KW-0805">Transcription regulation</keyword>
<dbReference type="PANTHER" id="PTHR10815:SF5">
    <property type="entry name" value="METHYLATED-DNA--PROTEIN-CYSTEINE METHYLTRANSFERASE"/>
    <property type="match status" value="1"/>
</dbReference>
<evidence type="ECO:0000259" key="14">
    <source>
        <dbReference type="PROSITE" id="PS01124"/>
    </source>
</evidence>
<dbReference type="Pfam" id="PF02870">
    <property type="entry name" value="Methyltransf_1N"/>
    <property type="match status" value="1"/>
</dbReference>
<dbReference type="InterPro" id="IPR009057">
    <property type="entry name" value="Homeodomain-like_sf"/>
</dbReference>
<dbReference type="PROSITE" id="PS51471">
    <property type="entry name" value="FE2OG_OXY"/>
    <property type="match status" value="1"/>
</dbReference>
<evidence type="ECO:0000256" key="6">
    <source>
        <dbReference type="ARBA" id="ARBA00022763"/>
    </source>
</evidence>
<dbReference type="NCBIfam" id="TIGR00589">
    <property type="entry name" value="ogt"/>
    <property type="match status" value="1"/>
</dbReference>
<comment type="catalytic activity">
    <reaction evidence="1">
        <text>a 4-O-methyl-thymidine in DNA + L-cysteinyl-[protein] = a thymidine in DNA + S-methyl-L-cysteinyl-[protein]</text>
        <dbReference type="Rhea" id="RHEA:53428"/>
        <dbReference type="Rhea" id="RHEA-COMP:10131"/>
        <dbReference type="Rhea" id="RHEA-COMP:10132"/>
        <dbReference type="Rhea" id="RHEA-COMP:13555"/>
        <dbReference type="Rhea" id="RHEA-COMP:13556"/>
        <dbReference type="ChEBI" id="CHEBI:29950"/>
        <dbReference type="ChEBI" id="CHEBI:82612"/>
        <dbReference type="ChEBI" id="CHEBI:137386"/>
        <dbReference type="ChEBI" id="CHEBI:137387"/>
        <dbReference type="EC" id="2.1.1.63"/>
    </reaction>
</comment>
<protein>
    <submittedName>
        <fullName evidence="16">Methylated-DNA--[protein]-cysteine S-methyltransferase</fullName>
        <ecNumber evidence="16">2.1.1.63</ecNumber>
    </submittedName>
</protein>
<dbReference type="EMBL" id="JAKWBL010000001">
    <property type="protein sequence ID" value="MCH5598084.1"/>
    <property type="molecule type" value="Genomic_DNA"/>
</dbReference>
<dbReference type="SUPFAM" id="SSF51197">
    <property type="entry name" value="Clavaminate synthase-like"/>
    <property type="match status" value="1"/>
</dbReference>
<sequence>MMLTEDIMYNALLEKDTSFEGQFFVAVKTTGIFCRPSCTARKPKKENVEFFDTSKECMMNGYRPCLVCKPLENLLELPPQIKDVLQQLSDNPFEKIKDEDLKAKGIEPSRLRRWFLKQHGITFQAYQRMLRLNTAAKQIQNGESVTSSAFGAGFDSLSGFAHSFKNTFGVSPKNGKDHKIVNLKQFNTAIGMMIACAVDEGICLLEFTERKNLHEEMEALATNLKATIIQSDNKHFDQLEKELKEYFAGTRKIFEVPLVTTGTAFQNEVWSALRDIPYAETRSYKQQALALNKPNSVRAVANANGMNRIAIIIPCHRVIGTGGTLTGYAGGLWRKNIYWNLNRKRSMEPFNVLPYDGEAIYYGRILSQQDASNYYEILLNTIEWKNDEAIIFGKKIITKRKVAWYAEKVFEYKYSGITKTALLWTPELLELKNIAEQHTRETYNSCLLNLYHDGTEGMAWHSDAEKDLKKHGAIGSLSLGAERKFSFKHKHTKEVASTVLEHGSLLVMKGTCQENWLHRLPNKKG</sequence>
<feature type="domain" description="HTH araC/xylS-type" evidence="14">
    <location>
        <begin position="105"/>
        <end position="178"/>
    </location>
</feature>
<proteinExistence type="predicted"/>
<dbReference type="Proteomes" id="UP001202248">
    <property type="component" value="Unassembled WGS sequence"/>
</dbReference>
<evidence type="ECO:0000256" key="13">
    <source>
        <dbReference type="ARBA" id="ARBA00049348"/>
    </source>
</evidence>
<dbReference type="InterPro" id="IPR018062">
    <property type="entry name" value="HTH_AraC-typ_CS"/>
</dbReference>
<keyword evidence="6" id="KW-0227">DNA damage</keyword>
<organism evidence="16 17">
    <name type="scientific">Niabella ginsengisoli</name>
    <dbReference type="NCBI Taxonomy" id="522298"/>
    <lineage>
        <taxon>Bacteria</taxon>
        <taxon>Pseudomonadati</taxon>
        <taxon>Bacteroidota</taxon>
        <taxon>Chitinophagia</taxon>
        <taxon>Chitinophagales</taxon>
        <taxon>Chitinophagaceae</taxon>
        <taxon>Niabella</taxon>
    </lineage>
</organism>
<dbReference type="InterPro" id="IPR018060">
    <property type="entry name" value="HTH_AraC"/>
</dbReference>
<dbReference type="InterPro" id="IPR008332">
    <property type="entry name" value="MethylG_MeTrfase_N"/>
</dbReference>
<evidence type="ECO:0000256" key="1">
    <source>
        <dbReference type="ARBA" id="ARBA00001286"/>
    </source>
</evidence>
<dbReference type="CDD" id="cd06445">
    <property type="entry name" value="ATase"/>
    <property type="match status" value="1"/>
</dbReference>
<evidence type="ECO:0000256" key="4">
    <source>
        <dbReference type="ARBA" id="ARBA00022679"/>
    </source>
</evidence>
<dbReference type="InterPro" id="IPR036388">
    <property type="entry name" value="WH-like_DNA-bd_sf"/>
</dbReference>
<dbReference type="InterPro" id="IPR005123">
    <property type="entry name" value="Oxoglu/Fe-dep_dioxygenase_dom"/>
</dbReference>
<dbReference type="RefSeq" id="WP_240827432.1">
    <property type="nucleotide sequence ID" value="NZ_JAKWBL010000001.1"/>
</dbReference>
<dbReference type="EC" id="2.1.1.63" evidence="16"/>
<gene>
    <name evidence="16" type="ORF">MKP09_09265</name>
</gene>
<evidence type="ECO:0000313" key="16">
    <source>
        <dbReference type="EMBL" id="MCH5598084.1"/>
    </source>
</evidence>
<dbReference type="Pfam" id="PF13532">
    <property type="entry name" value="2OG-FeII_Oxy_2"/>
    <property type="match status" value="1"/>
</dbReference>
<dbReference type="Gene3D" id="3.40.10.10">
    <property type="entry name" value="DNA Methylphosphotriester Repair Domain"/>
    <property type="match status" value="1"/>
</dbReference>
<dbReference type="Gene3D" id="2.60.120.590">
    <property type="entry name" value="Alpha-ketoglutarate-dependent dioxygenase AlkB-like"/>
    <property type="match status" value="1"/>
</dbReference>
<evidence type="ECO:0000256" key="5">
    <source>
        <dbReference type="ARBA" id="ARBA00022723"/>
    </source>
</evidence>
<dbReference type="InterPro" id="IPR037151">
    <property type="entry name" value="AlkB-like_sf"/>
</dbReference>
<keyword evidence="9" id="KW-0238">DNA-binding</keyword>
<reference evidence="16 17" key="1">
    <citation type="submission" date="2022-02" db="EMBL/GenBank/DDBJ databases">
        <authorList>
            <person name="Min J."/>
        </authorList>
    </citation>
    <scope>NUCLEOTIDE SEQUENCE [LARGE SCALE GENOMIC DNA]</scope>
    <source>
        <strain evidence="16 17">GR10-1</strain>
    </source>
</reference>
<dbReference type="PROSITE" id="PS00041">
    <property type="entry name" value="HTH_ARAC_FAMILY_1"/>
    <property type="match status" value="1"/>
</dbReference>
<dbReference type="Pfam" id="PF01035">
    <property type="entry name" value="DNA_binding_1"/>
    <property type="match status" value="1"/>
</dbReference>
<name>A0ABS9SIT0_9BACT</name>
<dbReference type="GO" id="GO:0003908">
    <property type="term" value="F:methylated-DNA-[protein]-cysteine S-methyltransferase activity"/>
    <property type="evidence" value="ECO:0007669"/>
    <property type="project" value="UniProtKB-EC"/>
</dbReference>
<keyword evidence="5" id="KW-0479">Metal-binding</keyword>
<keyword evidence="17" id="KW-1185">Reference proteome</keyword>
<keyword evidence="11" id="KW-0804">Transcription</keyword>
<dbReference type="Gene3D" id="3.30.160.70">
    <property type="entry name" value="Methylated DNA-protein cysteine methyltransferase domain"/>
    <property type="match status" value="1"/>
</dbReference>
<dbReference type="PANTHER" id="PTHR10815">
    <property type="entry name" value="METHYLATED-DNA--PROTEIN-CYSTEINE METHYLTRANSFERASE"/>
    <property type="match status" value="1"/>
</dbReference>
<dbReference type="InterPro" id="IPR014048">
    <property type="entry name" value="MethylDNA_cys_MeTrfase_DNA-bd"/>
</dbReference>
<dbReference type="Gene3D" id="1.10.10.10">
    <property type="entry name" value="Winged helix-like DNA-binding domain superfamily/Winged helix DNA-binding domain"/>
    <property type="match status" value="1"/>
</dbReference>
<dbReference type="Pfam" id="PF12833">
    <property type="entry name" value="HTH_18"/>
    <property type="match status" value="1"/>
</dbReference>
<dbReference type="SUPFAM" id="SSF53155">
    <property type="entry name" value="Methylated DNA-protein cysteine methyltransferase domain"/>
    <property type="match status" value="1"/>
</dbReference>
<dbReference type="InterPro" id="IPR004026">
    <property type="entry name" value="Ada_DNA_repair_Zn-bd"/>
</dbReference>
<keyword evidence="7" id="KW-0862">Zinc</keyword>
<dbReference type="Pfam" id="PF02805">
    <property type="entry name" value="Ada_Zn_binding"/>
    <property type="match status" value="1"/>
</dbReference>
<dbReference type="InterPro" id="IPR036631">
    <property type="entry name" value="MGMT_N_sf"/>
</dbReference>
<dbReference type="SUPFAM" id="SSF57884">
    <property type="entry name" value="Ada DNA repair protein, N-terminal domain (N-Ada 10)"/>
    <property type="match status" value="1"/>
</dbReference>
<feature type="domain" description="Fe2OG dioxygenase" evidence="15">
    <location>
        <begin position="442"/>
        <end position="525"/>
    </location>
</feature>
<evidence type="ECO:0000256" key="12">
    <source>
        <dbReference type="ARBA" id="ARBA00023204"/>
    </source>
</evidence>
<dbReference type="Gene3D" id="1.10.10.60">
    <property type="entry name" value="Homeodomain-like"/>
    <property type="match status" value="1"/>
</dbReference>
<keyword evidence="4 16" id="KW-0808">Transferase</keyword>
<comment type="cofactor">
    <cofactor evidence="2">
        <name>Zn(2+)</name>
        <dbReference type="ChEBI" id="CHEBI:29105"/>
    </cofactor>
</comment>
<comment type="catalytic activity">
    <reaction evidence="13">
        <text>a 6-O-methyl-2'-deoxyguanosine in DNA + L-cysteinyl-[protein] = S-methyl-L-cysteinyl-[protein] + a 2'-deoxyguanosine in DNA</text>
        <dbReference type="Rhea" id="RHEA:24000"/>
        <dbReference type="Rhea" id="RHEA-COMP:10131"/>
        <dbReference type="Rhea" id="RHEA-COMP:10132"/>
        <dbReference type="Rhea" id="RHEA-COMP:11367"/>
        <dbReference type="Rhea" id="RHEA-COMP:11368"/>
        <dbReference type="ChEBI" id="CHEBI:29950"/>
        <dbReference type="ChEBI" id="CHEBI:82612"/>
        <dbReference type="ChEBI" id="CHEBI:85445"/>
        <dbReference type="ChEBI" id="CHEBI:85448"/>
        <dbReference type="EC" id="2.1.1.63"/>
    </reaction>
</comment>
<evidence type="ECO:0000256" key="3">
    <source>
        <dbReference type="ARBA" id="ARBA00022603"/>
    </source>
</evidence>
<evidence type="ECO:0000256" key="11">
    <source>
        <dbReference type="ARBA" id="ARBA00023163"/>
    </source>
</evidence>
<dbReference type="InterPro" id="IPR036217">
    <property type="entry name" value="MethylDNA_cys_MeTrfase_DNAb"/>
</dbReference>
<dbReference type="InterPro" id="IPR027450">
    <property type="entry name" value="AlkB-like"/>
</dbReference>
<evidence type="ECO:0000259" key="15">
    <source>
        <dbReference type="PROSITE" id="PS51471"/>
    </source>
</evidence>
<dbReference type="PROSITE" id="PS01124">
    <property type="entry name" value="HTH_ARAC_FAMILY_2"/>
    <property type="match status" value="1"/>
</dbReference>
<evidence type="ECO:0000256" key="9">
    <source>
        <dbReference type="ARBA" id="ARBA00023125"/>
    </source>
</evidence>
<evidence type="ECO:0000256" key="8">
    <source>
        <dbReference type="ARBA" id="ARBA00023015"/>
    </source>
</evidence>
<comment type="caution">
    <text evidence="16">The sequence shown here is derived from an EMBL/GenBank/DDBJ whole genome shotgun (WGS) entry which is preliminary data.</text>
</comment>
<dbReference type="SMART" id="SM00342">
    <property type="entry name" value="HTH_ARAC"/>
    <property type="match status" value="1"/>
</dbReference>
<dbReference type="SUPFAM" id="SSF46767">
    <property type="entry name" value="Methylated DNA-protein cysteine methyltransferase, C-terminal domain"/>
    <property type="match status" value="1"/>
</dbReference>